<evidence type="ECO:0000256" key="5">
    <source>
        <dbReference type="ARBA" id="ARBA00022989"/>
    </source>
</evidence>
<feature type="transmembrane region" description="Helical" evidence="7">
    <location>
        <begin position="172"/>
        <end position="192"/>
    </location>
</feature>
<dbReference type="GO" id="GO:0042910">
    <property type="term" value="F:xenobiotic transmembrane transporter activity"/>
    <property type="evidence" value="ECO:0007669"/>
    <property type="project" value="InterPro"/>
</dbReference>
<proteinExistence type="predicted"/>
<keyword evidence="2" id="KW-0813">Transport</keyword>
<dbReference type="Pfam" id="PF01554">
    <property type="entry name" value="MatE"/>
    <property type="match status" value="2"/>
</dbReference>
<name>A0A9D1WRA9_9FIRM</name>
<evidence type="ECO:0000256" key="1">
    <source>
        <dbReference type="ARBA" id="ARBA00004651"/>
    </source>
</evidence>
<keyword evidence="4 7" id="KW-0812">Transmembrane</keyword>
<dbReference type="AlphaFoldDB" id="A0A9D1WRA9"/>
<feature type="transmembrane region" description="Helical" evidence="7">
    <location>
        <begin position="241"/>
        <end position="269"/>
    </location>
</feature>
<keyword evidence="5 7" id="KW-1133">Transmembrane helix</keyword>
<comment type="caution">
    <text evidence="8">The sequence shown here is derived from an EMBL/GenBank/DDBJ whole genome shotgun (WGS) entry which is preliminary data.</text>
</comment>
<feature type="transmembrane region" description="Helical" evidence="7">
    <location>
        <begin position="322"/>
        <end position="343"/>
    </location>
</feature>
<evidence type="ECO:0000256" key="6">
    <source>
        <dbReference type="ARBA" id="ARBA00023136"/>
    </source>
</evidence>
<feature type="transmembrane region" description="Helical" evidence="7">
    <location>
        <begin position="42"/>
        <end position="59"/>
    </location>
</feature>
<evidence type="ECO:0000256" key="7">
    <source>
        <dbReference type="SAM" id="Phobius"/>
    </source>
</evidence>
<dbReference type="CDD" id="cd13138">
    <property type="entry name" value="MATE_yoeA_like"/>
    <property type="match status" value="1"/>
</dbReference>
<evidence type="ECO:0000313" key="9">
    <source>
        <dbReference type="Proteomes" id="UP000886800"/>
    </source>
</evidence>
<dbReference type="PIRSF" id="PIRSF006603">
    <property type="entry name" value="DinF"/>
    <property type="match status" value="1"/>
</dbReference>
<evidence type="ECO:0000256" key="3">
    <source>
        <dbReference type="ARBA" id="ARBA00022475"/>
    </source>
</evidence>
<evidence type="ECO:0000256" key="4">
    <source>
        <dbReference type="ARBA" id="ARBA00022692"/>
    </source>
</evidence>
<reference evidence="8" key="2">
    <citation type="submission" date="2021-04" db="EMBL/GenBank/DDBJ databases">
        <authorList>
            <person name="Gilroy R."/>
        </authorList>
    </citation>
    <scope>NUCLEOTIDE SEQUENCE</scope>
    <source>
        <strain evidence="8">CHK188-5543</strain>
    </source>
</reference>
<feature type="transmembrane region" description="Helical" evidence="7">
    <location>
        <begin position="391"/>
        <end position="413"/>
    </location>
</feature>
<comment type="subcellular location">
    <subcellularLocation>
        <location evidence="1">Cell membrane</location>
        <topology evidence="1">Multi-pass membrane protein</topology>
    </subcellularLocation>
</comment>
<reference evidence="8" key="1">
    <citation type="journal article" date="2021" name="PeerJ">
        <title>Extensive microbial diversity within the chicken gut microbiome revealed by metagenomics and culture.</title>
        <authorList>
            <person name="Gilroy R."/>
            <person name="Ravi A."/>
            <person name="Getino M."/>
            <person name="Pursley I."/>
            <person name="Horton D.L."/>
            <person name="Alikhan N.F."/>
            <person name="Baker D."/>
            <person name="Gharbi K."/>
            <person name="Hall N."/>
            <person name="Watson M."/>
            <person name="Adriaenssens E.M."/>
            <person name="Foster-Nyarko E."/>
            <person name="Jarju S."/>
            <person name="Secka A."/>
            <person name="Antonio M."/>
            <person name="Oren A."/>
            <person name="Chaudhuri R.R."/>
            <person name="La Ragione R."/>
            <person name="Hildebrand F."/>
            <person name="Pallen M.J."/>
        </authorList>
    </citation>
    <scope>NUCLEOTIDE SEQUENCE</scope>
    <source>
        <strain evidence="8">CHK188-5543</strain>
    </source>
</reference>
<dbReference type="InterPro" id="IPR002528">
    <property type="entry name" value="MATE_fam"/>
</dbReference>
<dbReference type="Proteomes" id="UP000886800">
    <property type="component" value="Unassembled WGS sequence"/>
</dbReference>
<feature type="transmembrane region" description="Helical" evidence="7">
    <location>
        <begin position="419"/>
        <end position="441"/>
    </location>
</feature>
<feature type="transmembrane region" description="Helical" evidence="7">
    <location>
        <begin position="145"/>
        <end position="165"/>
    </location>
</feature>
<accession>A0A9D1WRA9</accession>
<feature type="transmembrane region" description="Helical" evidence="7">
    <location>
        <begin position="289"/>
        <end position="310"/>
    </location>
</feature>
<organism evidence="8 9">
    <name type="scientific">Candidatus Anaerotruncus excrementipullorum</name>
    <dbReference type="NCBI Taxonomy" id="2838465"/>
    <lineage>
        <taxon>Bacteria</taxon>
        <taxon>Bacillati</taxon>
        <taxon>Bacillota</taxon>
        <taxon>Clostridia</taxon>
        <taxon>Eubacteriales</taxon>
        <taxon>Oscillospiraceae</taxon>
        <taxon>Anaerotruncus</taxon>
    </lineage>
</organism>
<keyword evidence="6 7" id="KW-0472">Membrane</keyword>
<evidence type="ECO:0000313" key="8">
    <source>
        <dbReference type="EMBL" id="HIX65482.1"/>
    </source>
</evidence>
<keyword evidence="3" id="KW-1003">Cell membrane</keyword>
<protein>
    <submittedName>
        <fullName evidence="8">MATE family efflux transporter</fullName>
    </submittedName>
</protein>
<dbReference type="InterPro" id="IPR048279">
    <property type="entry name" value="MdtK-like"/>
</dbReference>
<dbReference type="GO" id="GO:0015297">
    <property type="term" value="F:antiporter activity"/>
    <property type="evidence" value="ECO:0007669"/>
    <property type="project" value="InterPro"/>
</dbReference>
<sequence length="463" mass="50258">MLGNRAAGGVQDLTQGVIWKQLAAFALPFLFSNLLQQFYSTADAAIVGQAVGAGGLAAIGSCDRLIMLLINFFLGVSTGASIAVSQAFGRHSHQELHRVVHTSVALGLLSGVALTVIGVAVSPALLRMMDTPADVFPLAVDYIQVYFLGMVPSMVYNMGSGILRAMGNSQSALFYLLAAGIINIGLDLWFVVGLGWGTAGAAGATALSQLLPAILVLRKLSQLEEGYRLQLRAVRIWREEAAYIIRVGIPAGMRMVLISLSNVIVQTRINQFGLEAMAGVTLFFRLEGYLYMTVSAVSLALTSFCGQNIGAGNLSRLRRGQWVATGMAVGVSSLMILLMLLFTQPICHIFTQDPGAVYYARLQIVYLLPLYFLFTLTEVVNGAVLSSGRSVIPMLIGLAGMCAARVGFIYVALEIRWDIRMIYLAFPFSWIVTYSLLELYYHRGHWLQGQRLRDALAAQAEKR</sequence>
<dbReference type="InterPro" id="IPR052031">
    <property type="entry name" value="Membrane_Transporter-Flippase"/>
</dbReference>
<feature type="transmembrane region" description="Helical" evidence="7">
    <location>
        <begin position="363"/>
        <end position="384"/>
    </location>
</feature>
<dbReference type="EMBL" id="DXES01000096">
    <property type="protein sequence ID" value="HIX65482.1"/>
    <property type="molecule type" value="Genomic_DNA"/>
</dbReference>
<gene>
    <name evidence="8" type="ORF">H9736_04465</name>
</gene>
<feature type="transmembrane region" description="Helical" evidence="7">
    <location>
        <begin position="104"/>
        <end position="125"/>
    </location>
</feature>
<dbReference type="NCBIfam" id="TIGR00797">
    <property type="entry name" value="matE"/>
    <property type="match status" value="1"/>
</dbReference>
<dbReference type="GO" id="GO:0005886">
    <property type="term" value="C:plasma membrane"/>
    <property type="evidence" value="ECO:0007669"/>
    <property type="project" value="UniProtKB-SubCell"/>
</dbReference>
<feature type="transmembrane region" description="Helical" evidence="7">
    <location>
        <begin position="65"/>
        <end position="84"/>
    </location>
</feature>
<dbReference type="PANTHER" id="PTHR43549">
    <property type="entry name" value="MULTIDRUG RESISTANCE PROTEIN YPNP-RELATED"/>
    <property type="match status" value="1"/>
</dbReference>
<evidence type="ECO:0000256" key="2">
    <source>
        <dbReference type="ARBA" id="ARBA00022448"/>
    </source>
</evidence>
<dbReference type="PANTHER" id="PTHR43549:SF3">
    <property type="entry name" value="MULTIDRUG RESISTANCE PROTEIN YPNP-RELATED"/>
    <property type="match status" value="1"/>
</dbReference>